<keyword evidence="7" id="KW-0249">Electron transport</keyword>
<dbReference type="GO" id="GO:0140571">
    <property type="term" value="F:transmembrane ascorbate ferrireductase activity"/>
    <property type="evidence" value="ECO:0007669"/>
    <property type="project" value="UniProtKB-EC"/>
</dbReference>
<organism evidence="14 15">
    <name type="scientific">Cotesia congregata</name>
    <name type="common">Parasitoid wasp</name>
    <name type="synonym">Apanteles congregatus</name>
    <dbReference type="NCBI Taxonomy" id="51543"/>
    <lineage>
        <taxon>Eukaryota</taxon>
        <taxon>Metazoa</taxon>
        <taxon>Ecdysozoa</taxon>
        <taxon>Arthropoda</taxon>
        <taxon>Hexapoda</taxon>
        <taxon>Insecta</taxon>
        <taxon>Pterygota</taxon>
        <taxon>Neoptera</taxon>
        <taxon>Endopterygota</taxon>
        <taxon>Hymenoptera</taxon>
        <taxon>Apocrita</taxon>
        <taxon>Ichneumonoidea</taxon>
        <taxon>Braconidae</taxon>
        <taxon>Microgastrinae</taxon>
        <taxon>Cotesia</taxon>
    </lineage>
</organism>
<evidence type="ECO:0000256" key="9">
    <source>
        <dbReference type="ARBA" id="ARBA00023004"/>
    </source>
</evidence>
<keyword evidence="4" id="KW-0349">Heme</keyword>
<dbReference type="PANTHER" id="PTHR15422:SF45">
    <property type="entry name" value="CYTOCHROME B561 DOMAIN-CONTAINING PROTEIN"/>
    <property type="match status" value="1"/>
</dbReference>
<keyword evidence="5 12" id="KW-0812">Transmembrane</keyword>
<keyword evidence="15" id="KW-1185">Reference proteome</keyword>
<evidence type="ECO:0000256" key="6">
    <source>
        <dbReference type="ARBA" id="ARBA00022723"/>
    </source>
</evidence>
<evidence type="ECO:0000259" key="13">
    <source>
        <dbReference type="PROSITE" id="PS50939"/>
    </source>
</evidence>
<accession>A0A8J2EJD5</accession>
<dbReference type="InterPro" id="IPR006593">
    <property type="entry name" value="Cyt_b561/ferric_Rdtase_TM"/>
</dbReference>
<dbReference type="EC" id="7.2.1.3" evidence="11"/>
<feature type="domain" description="Cytochrome b561" evidence="13">
    <location>
        <begin position="24"/>
        <end position="225"/>
    </location>
</feature>
<dbReference type="PANTHER" id="PTHR15422">
    <property type="entry name" value="OS05G0565100 PROTEIN"/>
    <property type="match status" value="1"/>
</dbReference>
<evidence type="ECO:0000256" key="12">
    <source>
        <dbReference type="SAM" id="Phobius"/>
    </source>
</evidence>
<evidence type="ECO:0000256" key="4">
    <source>
        <dbReference type="ARBA" id="ARBA00022617"/>
    </source>
</evidence>
<dbReference type="SMART" id="SM00665">
    <property type="entry name" value="B561"/>
    <property type="match status" value="1"/>
</dbReference>
<comment type="subcellular location">
    <subcellularLocation>
        <location evidence="2">Membrane</location>
        <topology evidence="2">Multi-pass membrane protein</topology>
    </subcellularLocation>
</comment>
<protein>
    <recommendedName>
        <fullName evidence="11">ascorbate ferrireductase (transmembrane)</fullName>
        <ecNumber evidence="11">7.2.1.3</ecNumber>
    </recommendedName>
</protein>
<feature type="transmembrane region" description="Helical" evidence="12">
    <location>
        <begin position="21"/>
        <end position="49"/>
    </location>
</feature>
<evidence type="ECO:0000313" key="14">
    <source>
        <dbReference type="EMBL" id="CAG5074869.1"/>
    </source>
</evidence>
<dbReference type="Pfam" id="PF03188">
    <property type="entry name" value="Cytochrom_B561"/>
    <property type="match status" value="1"/>
</dbReference>
<feature type="transmembrane region" description="Helical" evidence="12">
    <location>
        <begin position="55"/>
        <end position="76"/>
    </location>
</feature>
<dbReference type="PROSITE" id="PS50939">
    <property type="entry name" value="CYTOCHROME_B561"/>
    <property type="match status" value="1"/>
</dbReference>
<name>A0A8J2EJD5_COTCN</name>
<feature type="transmembrane region" description="Helical" evidence="12">
    <location>
        <begin position="197"/>
        <end position="216"/>
    </location>
</feature>
<evidence type="ECO:0000256" key="10">
    <source>
        <dbReference type="ARBA" id="ARBA00023136"/>
    </source>
</evidence>
<dbReference type="InterPro" id="IPR045150">
    <property type="entry name" value="CYB561D1/2"/>
</dbReference>
<evidence type="ECO:0000256" key="8">
    <source>
        <dbReference type="ARBA" id="ARBA00022989"/>
    </source>
</evidence>
<dbReference type="CDD" id="cd08761">
    <property type="entry name" value="Cyt_b561_CYB561D2_like"/>
    <property type="match status" value="1"/>
</dbReference>
<sequence length="237" mass="26049">MINLRMETDKGESGDKKSDSLTMINSVMTIISHALLIIPVAYIVISYFVHYNFFSWHPICMALGVGLLLMEGIFAISGESNLTSRVKRTQRVTIHWILVTSGLTLMFIGLIIAVVNKNRLNKPHFATTHAQLGLSAIVISCVVALVGTAALNSRWLYPHVRPVVIKVAHAFGGIAMSVIFVATIINGTYKHSYPGGYVGRDIIFACYFFGMLLLLFKPIVGAISRSRVILRPSQPSS</sequence>
<dbReference type="EMBL" id="CAJNRD030001116">
    <property type="protein sequence ID" value="CAG5074869.1"/>
    <property type="molecule type" value="Genomic_DNA"/>
</dbReference>
<feature type="transmembrane region" description="Helical" evidence="12">
    <location>
        <begin position="96"/>
        <end position="115"/>
    </location>
</feature>
<comment type="caution">
    <text evidence="14">The sequence shown here is derived from an EMBL/GenBank/DDBJ whole genome shotgun (WGS) entry which is preliminary data.</text>
</comment>
<keyword evidence="8 12" id="KW-1133">Transmembrane helix</keyword>
<comment type="cofactor">
    <cofactor evidence="1">
        <name>heme b</name>
        <dbReference type="ChEBI" id="CHEBI:60344"/>
    </cofactor>
</comment>
<evidence type="ECO:0000256" key="7">
    <source>
        <dbReference type="ARBA" id="ARBA00022982"/>
    </source>
</evidence>
<dbReference type="AlphaFoldDB" id="A0A8J2EJD5"/>
<dbReference type="OrthoDB" id="432881at2759"/>
<dbReference type="GO" id="GO:0046872">
    <property type="term" value="F:metal ion binding"/>
    <property type="evidence" value="ECO:0007669"/>
    <property type="project" value="UniProtKB-KW"/>
</dbReference>
<keyword evidence="10 12" id="KW-0472">Membrane</keyword>
<dbReference type="GO" id="GO:0016020">
    <property type="term" value="C:membrane"/>
    <property type="evidence" value="ECO:0007669"/>
    <property type="project" value="UniProtKB-SubCell"/>
</dbReference>
<evidence type="ECO:0000256" key="5">
    <source>
        <dbReference type="ARBA" id="ARBA00022692"/>
    </source>
</evidence>
<feature type="transmembrane region" description="Helical" evidence="12">
    <location>
        <begin position="163"/>
        <end position="185"/>
    </location>
</feature>
<keyword evidence="9" id="KW-0408">Iron</keyword>
<evidence type="ECO:0000256" key="3">
    <source>
        <dbReference type="ARBA" id="ARBA00022448"/>
    </source>
</evidence>
<proteinExistence type="predicted"/>
<evidence type="ECO:0000313" key="15">
    <source>
        <dbReference type="Proteomes" id="UP000786811"/>
    </source>
</evidence>
<keyword evidence="6" id="KW-0479">Metal-binding</keyword>
<reference evidence="14" key="1">
    <citation type="submission" date="2021-04" db="EMBL/GenBank/DDBJ databases">
        <authorList>
            <person name="Chebbi M.A.C M."/>
        </authorList>
    </citation>
    <scope>NUCLEOTIDE SEQUENCE</scope>
</reference>
<gene>
    <name evidence="14" type="ORF">HICCMSTLAB_LOCUS1097</name>
</gene>
<keyword evidence="3" id="KW-0813">Transport</keyword>
<dbReference type="GO" id="GO:0140575">
    <property type="term" value="F:transmembrane monodehydroascorbate reductase activity"/>
    <property type="evidence" value="ECO:0007669"/>
    <property type="project" value="InterPro"/>
</dbReference>
<evidence type="ECO:0000256" key="1">
    <source>
        <dbReference type="ARBA" id="ARBA00001970"/>
    </source>
</evidence>
<evidence type="ECO:0000256" key="11">
    <source>
        <dbReference type="ARBA" id="ARBA00024225"/>
    </source>
</evidence>
<dbReference type="Gene3D" id="1.20.120.1770">
    <property type="match status" value="1"/>
</dbReference>
<evidence type="ECO:0000256" key="2">
    <source>
        <dbReference type="ARBA" id="ARBA00004141"/>
    </source>
</evidence>
<dbReference type="Proteomes" id="UP000786811">
    <property type="component" value="Unassembled WGS sequence"/>
</dbReference>
<feature type="transmembrane region" description="Helical" evidence="12">
    <location>
        <begin position="130"/>
        <end position="151"/>
    </location>
</feature>